<evidence type="ECO:0000256" key="12">
    <source>
        <dbReference type="SAM" id="MobiDB-lite"/>
    </source>
</evidence>
<keyword evidence="4 11" id="KW-0812">Transmembrane</keyword>
<dbReference type="GO" id="GO:0005789">
    <property type="term" value="C:endoplasmic reticulum membrane"/>
    <property type="evidence" value="ECO:0007669"/>
    <property type="project" value="UniProtKB-SubCell"/>
</dbReference>
<evidence type="ECO:0000313" key="14">
    <source>
        <dbReference type="Proteomes" id="UP001633002"/>
    </source>
</evidence>
<evidence type="ECO:0000256" key="6">
    <source>
        <dbReference type="ARBA" id="ARBA00022824"/>
    </source>
</evidence>
<organism evidence="13 14">
    <name type="scientific">Riccia sorocarpa</name>
    <dbReference type="NCBI Taxonomy" id="122646"/>
    <lineage>
        <taxon>Eukaryota</taxon>
        <taxon>Viridiplantae</taxon>
        <taxon>Streptophyta</taxon>
        <taxon>Embryophyta</taxon>
        <taxon>Marchantiophyta</taxon>
        <taxon>Marchantiopsida</taxon>
        <taxon>Marchantiidae</taxon>
        <taxon>Marchantiales</taxon>
        <taxon>Ricciaceae</taxon>
        <taxon>Riccia</taxon>
    </lineage>
</organism>
<feature type="region of interest" description="Disordered" evidence="12">
    <location>
        <begin position="265"/>
        <end position="284"/>
    </location>
</feature>
<evidence type="ECO:0000256" key="2">
    <source>
        <dbReference type="ARBA" id="ARBA00007956"/>
    </source>
</evidence>
<keyword evidence="8 11" id="KW-1133">Transmembrane helix</keyword>
<comment type="function">
    <text evidence="11">May play a role in anterograde transport of membrane proteins from the endoplasmic reticulum to the Golgi.</text>
</comment>
<feature type="transmembrane region" description="Helical" evidence="11">
    <location>
        <begin position="144"/>
        <end position="164"/>
    </location>
</feature>
<protein>
    <recommendedName>
        <fullName evidence="11">Endoplasmic reticulum transmembrane protein</fullName>
    </recommendedName>
</protein>
<evidence type="ECO:0000256" key="7">
    <source>
        <dbReference type="ARBA" id="ARBA00022927"/>
    </source>
</evidence>
<dbReference type="EMBL" id="JBJQOH010000003">
    <property type="protein sequence ID" value="KAL3692724.1"/>
    <property type="molecule type" value="Genomic_DNA"/>
</dbReference>
<evidence type="ECO:0000256" key="9">
    <source>
        <dbReference type="ARBA" id="ARBA00023054"/>
    </source>
</evidence>
<evidence type="ECO:0000256" key="8">
    <source>
        <dbReference type="ARBA" id="ARBA00022989"/>
    </source>
</evidence>
<dbReference type="PANTHER" id="PTHR12701">
    <property type="entry name" value="BCR-ASSOCIATED PROTEIN, BAP"/>
    <property type="match status" value="1"/>
</dbReference>
<evidence type="ECO:0000256" key="4">
    <source>
        <dbReference type="ARBA" id="ARBA00022692"/>
    </source>
</evidence>
<evidence type="ECO:0000256" key="3">
    <source>
        <dbReference type="ARBA" id="ARBA00022448"/>
    </source>
</evidence>
<comment type="similarity">
    <text evidence="2 11">Belongs to the BCAP29/BCAP31 family.</text>
</comment>
<feature type="transmembrane region" description="Helical" evidence="11">
    <location>
        <begin position="102"/>
        <end position="119"/>
    </location>
</feature>
<keyword evidence="11" id="KW-0931">ER-Golgi transport</keyword>
<keyword evidence="3 11" id="KW-0813">Transport</keyword>
<dbReference type="GO" id="GO:0070973">
    <property type="term" value="P:protein localization to endoplasmic reticulum exit site"/>
    <property type="evidence" value="ECO:0007669"/>
    <property type="project" value="UniProtKB-UniRule"/>
</dbReference>
<dbReference type="GO" id="GO:0006888">
    <property type="term" value="P:endoplasmic reticulum to Golgi vesicle-mediated transport"/>
    <property type="evidence" value="ECO:0007669"/>
    <property type="project" value="UniProtKB-UniRule"/>
</dbReference>
<evidence type="ECO:0000256" key="11">
    <source>
        <dbReference type="RuleBase" id="RU367026"/>
    </source>
</evidence>
<dbReference type="AlphaFoldDB" id="A0ABD3HQH5"/>
<dbReference type="FunFam" id="1.20.5.110:FF:000011">
    <property type="entry name" value="B-cell receptor-associated protein 29"/>
    <property type="match status" value="1"/>
</dbReference>
<keyword evidence="9" id="KW-0175">Coiled coil</keyword>
<evidence type="ECO:0000256" key="1">
    <source>
        <dbReference type="ARBA" id="ARBA00004477"/>
    </source>
</evidence>
<comment type="caution">
    <text evidence="13">The sequence shown here is derived from an EMBL/GenBank/DDBJ whole genome shotgun (WGS) entry which is preliminary data.</text>
</comment>
<proteinExistence type="inferred from homology"/>
<dbReference type="PANTHER" id="PTHR12701:SF18">
    <property type="entry name" value="ENDOPLASMIC RETICULUM TRANSMEMBRANE PROTEIN"/>
    <property type="match status" value="1"/>
</dbReference>
<dbReference type="InterPro" id="IPR008417">
    <property type="entry name" value="BAP29/BAP31"/>
</dbReference>
<feature type="compositionally biased region" description="Basic and acidic residues" evidence="12">
    <location>
        <begin position="273"/>
        <end position="284"/>
    </location>
</feature>
<keyword evidence="5" id="KW-0053">Apoptosis</keyword>
<reference evidence="13 14" key="1">
    <citation type="submission" date="2024-09" db="EMBL/GenBank/DDBJ databases">
        <title>Chromosome-scale assembly of Riccia sorocarpa.</title>
        <authorList>
            <person name="Paukszto L."/>
        </authorList>
    </citation>
    <scope>NUCLEOTIDE SEQUENCE [LARGE SCALE GENOMIC DNA]</scope>
    <source>
        <strain evidence="13">LP-2024</strain>
        <tissue evidence="13">Aerial parts of the thallus</tissue>
    </source>
</reference>
<dbReference type="Proteomes" id="UP001633002">
    <property type="component" value="Unassembled WGS sequence"/>
</dbReference>
<keyword evidence="6 11" id="KW-0256">Endoplasmic reticulum</keyword>
<gene>
    <name evidence="13" type="ORF">R1sor_006375</name>
</gene>
<name>A0ABD3HQH5_9MARC</name>
<keyword evidence="7 11" id="KW-0653">Protein transport</keyword>
<comment type="subcellular location">
    <subcellularLocation>
        <location evidence="1 11">Endoplasmic reticulum membrane</location>
        <topology evidence="1 11">Multi-pass membrane protein</topology>
    </subcellularLocation>
</comment>
<evidence type="ECO:0000313" key="13">
    <source>
        <dbReference type="EMBL" id="KAL3692724.1"/>
    </source>
</evidence>
<evidence type="ECO:0000256" key="10">
    <source>
        <dbReference type="ARBA" id="ARBA00023136"/>
    </source>
</evidence>
<keyword evidence="14" id="KW-1185">Reference proteome</keyword>
<accession>A0ABD3HQH5</accession>
<keyword evidence="10 11" id="KW-0472">Membrane</keyword>
<dbReference type="GO" id="GO:0006886">
    <property type="term" value="P:intracellular protein transport"/>
    <property type="evidence" value="ECO:0007669"/>
    <property type="project" value="UniProtKB-UniRule"/>
</dbReference>
<evidence type="ECO:0000256" key="5">
    <source>
        <dbReference type="ARBA" id="ARBA00022703"/>
    </source>
</evidence>
<sequence length="284" mass="32171">MVVFFDLVECDIFSIVLEQESGGEERNGSVSSWKFGHFTGNFVRRGLGPIAAMLPLPLLSTVLIAEGFVALLLISGIKPLVKTACLIVDMTKTTKGASVTKTLVAVLIILLAFCLSNLVKTRKYFANHVYNTELTMVRNAELEAAYGGFILLLLIMIKRAHFFLRDSQGLRLSLDVLKKQSKNAQSEYLRLQQEQKGDREPSNELQELKRIVEEMREKVENSQIEVQTKEKEAKAAEANVLAIRKQTEGIRLEYERLLEENENLKSQLSSFDRSQDRLEFKKNT</sequence>
<feature type="transmembrane region" description="Helical" evidence="11">
    <location>
        <begin position="58"/>
        <end position="81"/>
    </location>
</feature>
<dbReference type="Gene3D" id="1.20.5.110">
    <property type="match status" value="1"/>
</dbReference>